<proteinExistence type="predicted"/>
<name>A0A0L6W0F5_9FIRM</name>
<comment type="caution">
    <text evidence="1">The sequence shown here is derived from an EMBL/GenBank/DDBJ whole genome shotgun (WGS) entry which is preliminary data.</text>
</comment>
<sequence>MAYPLKQPFPRIPLTLRVPDNLPGIKEIASFSVEPTLSSVVYHKEEIEIEGTYRICLNYCGADVDSPMSLNEDERVSSCCFFESLQFLNGGFLEECEEKQKLDRNSETGWEYSWSWEDSIHTFVQTDRGNYSSMPLILKVHDCELKAVNERTVKGFLVLMLDARSASEMTAKDTKWQHGNTGPLY</sequence>
<dbReference type="RefSeq" id="WP_013119117.1">
    <property type="nucleotide sequence ID" value="NZ_LGTE01000020.1"/>
</dbReference>
<evidence type="ECO:0000313" key="1">
    <source>
        <dbReference type="EMBL" id="KNZ68883.1"/>
    </source>
</evidence>
<keyword evidence="2" id="KW-1185">Reference proteome</keyword>
<accession>A0A0L6W0F5</accession>
<gene>
    <name evidence="1" type="ORF">Tfer_2498</name>
</gene>
<evidence type="ECO:0000313" key="2">
    <source>
        <dbReference type="Proteomes" id="UP000037175"/>
    </source>
</evidence>
<dbReference type="Proteomes" id="UP000037175">
    <property type="component" value="Unassembled WGS sequence"/>
</dbReference>
<reference evidence="2" key="1">
    <citation type="submission" date="2015-07" db="EMBL/GenBank/DDBJ databases">
        <title>Complete Genome of Thermincola ferriacetica strain Z-0001T.</title>
        <authorList>
            <person name="Lusk B."/>
            <person name="Badalamenti J.P."/>
            <person name="Parameswaran P."/>
            <person name="Bond D.R."/>
            <person name="Torres C.I."/>
        </authorList>
    </citation>
    <scope>NUCLEOTIDE SEQUENCE [LARGE SCALE GENOMIC DNA]</scope>
    <source>
        <strain evidence="2">Z-0001</strain>
    </source>
</reference>
<protein>
    <submittedName>
        <fullName evidence="1">Uncharacterized protein</fullName>
    </submittedName>
</protein>
<dbReference type="AlphaFoldDB" id="A0A0L6W0F5"/>
<dbReference type="PATRIC" id="fig|281456.6.peg.2648"/>
<dbReference type="EMBL" id="LGTE01000020">
    <property type="protein sequence ID" value="KNZ68883.1"/>
    <property type="molecule type" value="Genomic_DNA"/>
</dbReference>
<organism evidence="1 2">
    <name type="scientific">Thermincola ferriacetica</name>
    <dbReference type="NCBI Taxonomy" id="281456"/>
    <lineage>
        <taxon>Bacteria</taxon>
        <taxon>Bacillati</taxon>
        <taxon>Bacillota</taxon>
        <taxon>Clostridia</taxon>
        <taxon>Eubacteriales</taxon>
        <taxon>Thermincolaceae</taxon>
        <taxon>Thermincola</taxon>
    </lineage>
</organism>